<dbReference type="GO" id="GO:0004864">
    <property type="term" value="F:protein phosphatase inhibitor activity"/>
    <property type="evidence" value="ECO:0007669"/>
    <property type="project" value="InterPro"/>
</dbReference>
<gene>
    <name evidence="2" type="ORF">P167DRAFT_522897</name>
</gene>
<proteinExistence type="predicted"/>
<dbReference type="PANTHER" id="PTHR12398:SF20">
    <property type="entry name" value="PROTEIN PHOSPHATASE 1 REGULATORY INHIBITOR SUBUNIT 2"/>
    <property type="match status" value="1"/>
</dbReference>
<evidence type="ECO:0000313" key="3">
    <source>
        <dbReference type="Proteomes" id="UP000277580"/>
    </source>
</evidence>
<dbReference type="EMBL" id="ML119128">
    <property type="protein sequence ID" value="RPB12435.1"/>
    <property type="molecule type" value="Genomic_DNA"/>
</dbReference>
<dbReference type="STRING" id="1392247.A0A3N4L353"/>
<reference evidence="2 3" key="1">
    <citation type="journal article" date="2018" name="Nat. Ecol. Evol.">
        <title>Pezizomycetes genomes reveal the molecular basis of ectomycorrhizal truffle lifestyle.</title>
        <authorList>
            <person name="Murat C."/>
            <person name="Payen T."/>
            <person name="Noel B."/>
            <person name="Kuo A."/>
            <person name="Morin E."/>
            <person name="Chen J."/>
            <person name="Kohler A."/>
            <person name="Krizsan K."/>
            <person name="Balestrini R."/>
            <person name="Da Silva C."/>
            <person name="Montanini B."/>
            <person name="Hainaut M."/>
            <person name="Levati E."/>
            <person name="Barry K.W."/>
            <person name="Belfiori B."/>
            <person name="Cichocki N."/>
            <person name="Clum A."/>
            <person name="Dockter R.B."/>
            <person name="Fauchery L."/>
            <person name="Guy J."/>
            <person name="Iotti M."/>
            <person name="Le Tacon F."/>
            <person name="Lindquist E.A."/>
            <person name="Lipzen A."/>
            <person name="Malagnac F."/>
            <person name="Mello A."/>
            <person name="Molinier V."/>
            <person name="Miyauchi S."/>
            <person name="Poulain J."/>
            <person name="Riccioni C."/>
            <person name="Rubini A."/>
            <person name="Sitrit Y."/>
            <person name="Splivallo R."/>
            <person name="Traeger S."/>
            <person name="Wang M."/>
            <person name="Zifcakova L."/>
            <person name="Wipf D."/>
            <person name="Zambonelli A."/>
            <person name="Paolocci F."/>
            <person name="Nowrousian M."/>
            <person name="Ottonello S."/>
            <person name="Baldrian P."/>
            <person name="Spatafora J.W."/>
            <person name="Henrissat B."/>
            <person name="Nagy L.G."/>
            <person name="Aury J.M."/>
            <person name="Wincker P."/>
            <person name="Grigoriev I.V."/>
            <person name="Bonfante P."/>
            <person name="Martin F.M."/>
        </authorList>
    </citation>
    <scope>NUCLEOTIDE SEQUENCE [LARGE SCALE GENOMIC DNA]</scope>
    <source>
        <strain evidence="2 3">CCBAS932</strain>
    </source>
</reference>
<feature type="compositionally biased region" description="Basic and acidic residues" evidence="1">
    <location>
        <begin position="243"/>
        <end position="252"/>
    </location>
</feature>
<dbReference type="AlphaFoldDB" id="A0A3N4L353"/>
<dbReference type="InterPro" id="IPR007062">
    <property type="entry name" value="PPI-2"/>
</dbReference>
<feature type="region of interest" description="Disordered" evidence="1">
    <location>
        <begin position="1"/>
        <end position="40"/>
    </location>
</feature>
<name>A0A3N4L353_9PEZI</name>
<accession>A0A3N4L353</accession>
<dbReference type="OrthoDB" id="551302at2759"/>
<dbReference type="FunCoup" id="A0A3N4L353">
    <property type="interactions" value="267"/>
</dbReference>
<feature type="region of interest" description="Disordered" evidence="1">
    <location>
        <begin position="193"/>
        <end position="309"/>
    </location>
</feature>
<feature type="compositionally biased region" description="Acidic residues" evidence="1">
    <location>
        <begin position="271"/>
        <end position="280"/>
    </location>
</feature>
<dbReference type="InParanoid" id="A0A3N4L353"/>
<keyword evidence="3" id="KW-1185">Reference proteome</keyword>
<dbReference type="PANTHER" id="PTHR12398">
    <property type="entry name" value="PROTEIN PHOSPHATASE INHIBITOR"/>
    <property type="match status" value="1"/>
</dbReference>
<dbReference type="Gene3D" id="6.10.250.1050">
    <property type="match status" value="1"/>
</dbReference>
<evidence type="ECO:0000256" key="1">
    <source>
        <dbReference type="SAM" id="MobiDB-lite"/>
    </source>
</evidence>
<sequence>MSHSPPNLDGPGSKRPRGILKNSNSYHRSPTEKPVNNVFLDSEDISSESVLESSPMELSHSEKDVTLQNTLQNAGRRRSSAGQTPVRAGSRRQSYTNSKDGDIEDQESSPRLKWDEANLYLTEQQKSSTMKITEPKTPYAKRYDPLEDEVEFRTLDAEDLVVDELDAVRVGAGESSADGAKGVRKDYAMREEDIPGLELGEPEEAVPMKFRESHSPKQVVVQDDSASEHHGEPGDDPETPEEEEKHRKFAEMRKRHYEMKEVANLLGHPEELDEEDDDGDVAVKDASNGMSETSNAPSPGLANGANVLE</sequence>
<organism evidence="2 3">
    <name type="scientific">Morchella conica CCBAS932</name>
    <dbReference type="NCBI Taxonomy" id="1392247"/>
    <lineage>
        <taxon>Eukaryota</taxon>
        <taxon>Fungi</taxon>
        <taxon>Dikarya</taxon>
        <taxon>Ascomycota</taxon>
        <taxon>Pezizomycotina</taxon>
        <taxon>Pezizomycetes</taxon>
        <taxon>Pezizales</taxon>
        <taxon>Morchellaceae</taxon>
        <taxon>Morchella</taxon>
    </lineage>
</organism>
<evidence type="ECO:0000313" key="2">
    <source>
        <dbReference type="EMBL" id="RPB12435.1"/>
    </source>
</evidence>
<feature type="compositionally biased region" description="Polar residues" evidence="1">
    <location>
        <begin position="288"/>
        <end position="297"/>
    </location>
</feature>
<feature type="region of interest" description="Disordered" evidence="1">
    <location>
        <begin position="70"/>
        <end position="111"/>
    </location>
</feature>
<dbReference type="GO" id="GO:0009966">
    <property type="term" value="P:regulation of signal transduction"/>
    <property type="evidence" value="ECO:0007669"/>
    <property type="project" value="InterPro"/>
</dbReference>
<protein>
    <recommendedName>
        <fullName evidence="4">Glc8 protein</fullName>
    </recommendedName>
</protein>
<dbReference type="Proteomes" id="UP000277580">
    <property type="component" value="Unassembled WGS sequence"/>
</dbReference>
<dbReference type="Pfam" id="PF04979">
    <property type="entry name" value="IPP-2"/>
    <property type="match status" value="1"/>
</dbReference>
<evidence type="ECO:0008006" key="4">
    <source>
        <dbReference type="Google" id="ProtNLM"/>
    </source>
</evidence>